<proteinExistence type="predicted"/>
<protein>
    <submittedName>
        <fullName evidence="1">Uncharacterized protein</fullName>
    </submittedName>
</protein>
<reference evidence="1 2" key="1">
    <citation type="submission" date="2018-06" db="EMBL/GenBank/DDBJ databases">
        <authorList>
            <consortium name="Pathogen Informatics"/>
            <person name="Doyle S."/>
        </authorList>
    </citation>
    <scope>NUCLEOTIDE SEQUENCE [LARGE SCALE GENOMIC DNA]</scope>
    <source>
        <strain evidence="1 2">NCTC1542</strain>
    </source>
</reference>
<dbReference type="GeneID" id="93410877"/>
<dbReference type="EMBL" id="UGQY01000004">
    <property type="protein sequence ID" value="SUA03807.1"/>
    <property type="molecule type" value="Genomic_DNA"/>
</dbReference>
<gene>
    <name evidence="1" type="ORF">NCTC1542_05294</name>
</gene>
<organism evidence="1 2">
    <name type="scientific">Mycolicibacterium fortuitum</name>
    <name type="common">Mycobacterium fortuitum</name>
    <dbReference type="NCBI Taxonomy" id="1766"/>
    <lineage>
        <taxon>Bacteria</taxon>
        <taxon>Bacillati</taxon>
        <taxon>Actinomycetota</taxon>
        <taxon>Actinomycetes</taxon>
        <taxon>Mycobacteriales</taxon>
        <taxon>Mycobacteriaceae</taxon>
        <taxon>Mycolicibacterium</taxon>
    </lineage>
</organism>
<dbReference type="RefSeq" id="WP_131722210.1">
    <property type="nucleotide sequence ID" value="NZ_CP110127.1"/>
</dbReference>
<dbReference type="Proteomes" id="UP000255389">
    <property type="component" value="Unassembled WGS sequence"/>
</dbReference>
<evidence type="ECO:0000313" key="1">
    <source>
        <dbReference type="EMBL" id="SUA03807.1"/>
    </source>
</evidence>
<name>A0A378V1Z1_MYCFO</name>
<dbReference type="AlphaFoldDB" id="A0A378V1Z1"/>
<evidence type="ECO:0000313" key="2">
    <source>
        <dbReference type="Proteomes" id="UP000255389"/>
    </source>
</evidence>
<accession>A0A378V1Z1</accession>
<sequence>MPDNTAPNESESAAEGKDHEWTKAATVLISTIALCATISSAVAAWQSWRTARASESVARDSVRIADQALSVSGALPRVENSLSLTGGCEPTSALTAKVTVHNSGHLATEIDRIELSVDYTSHIIVGQGLGGGGGPWEPATIAHLTDVNMTLPPLNSVTVPLPINCDELSHVVRRLDAATDLVDLISGKNVTIGDPNRFLQSVRGTVYLNVDFGTGAGSRQQITSAAIG</sequence>